<protein>
    <submittedName>
        <fullName evidence="2">Uncharacterized protein</fullName>
    </submittedName>
</protein>
<evidence type="ECO:0000313" key="2">
    <source>
        <dbReference type="EMBL" id="AKV03938.1"/>
    </source>
</evidence>
<organism evidence="2 3">
    <name type="scientific">Labilithrix luteola</name>
    <dbReference type="NCBI Taxonomy" id="1391654"/>
    <lineage>
        <taxon>Bacteria</taxon>
        <taxon>Pseudomonadati</taxon>
        <taxon>Myxococcota</taxon>
        <taxon>Polyangia</taxon>
        <taxon>Polyangiales</taxon>
        <taxon>Labilitrichaceae</taxon>
        <taxon>Labilithrix</taxon>
    </lineage>
</organism>
<dbReference type="KEGG" id="llu:AKJ09_10601"/>
<proteinExistence type="predicted"/>
<dbReference type="STRING" id="1391654.AKJ09_10601"/>
<gene>
    <name evidence="2" type="ORF">AKJ09_10601</name>
</gene>
<evidence type="ECO:0000313" key="3">
    <source>
        <dbReference type="Proteomes" id="UP000064967"/>
    </source>
</evidence>
<keyword evidence="3" id="KW-1185">Reference proteome</keyword>
<sequence>MRTRTAHTILGIDRQDADFLVQGRIEPRAGGFRTVLLLEDAAGRELGTRTLDSTTRSCPALDESLLLALEMLVDTPKLRELARAKREAPTEASSEPTTERTTEVPPEGAVSPTSDTPNLPIRSMPSPSTTASPKRHWRFDVGFGASTAAGFAPKPTVGPAAHAMMRPPGFVPIALRGALYPLAVERVSIPGEGSSVRAFVAGIDLCPLALARGRFEGLACTGFEVGGLHAEPIGPKSNAGDLLFPLVPVRAEMRARIGNFVPYAAFTMRFSPTEPKFTYESPPGTDRAAFLEPRVTAALDVGLVWRFPSKD</sequence>
<dbReference type="EMBL" id="CP012333">
    <property type="protein sequence ID" value="AKV03938.1"/>
    <property type="molecule type" value="Genomic_DNA"/>
</dbReference>
<dbReference type="AlphaFoldDB" id="A0A0K1QDZ0"/>
<dbReference type="RefSeq" id="WP_146654624.1">
    <property type="nucleotide sequence ID" value="NZ_CP012333.1"/>
</dbReference>
<name>A0A0K1QDZ0_9BACT</name>
<dbReference type="Proteomes" id="UP000064967">
    <property type="component" value="Chromosome"/>
</dbReference>
<reference evidence="2 3" key="1">
    <citation type="submission" date="2015-08" db="EMBL/GenBank/DDBJ databases">
        <authorList>
            <person name="Babu N.S."/>
            <person name="Beckwith C.J."/>
            <person name="Beseler K.G."/>
            <person name="Brison A."/>
            <person name="Carone J.V."/>
            <person name="Caskin T.P."/>
            <person name="Diamond M."/>
            <person name="Durham M.E."/>
            <person name="Foxe J.M."/>
            <person name="Go M."/>
            <person name="Henderson B.A."/>
            <person name="Jones I.B."/>
            <person name="McGettigan J.A."/>
            <person name="Micheletti S.J."/>
            <person name="Nasrallah M.E."/>
            <person name="Ortiz D."/>
            <person name="Piller C.R."/>
            <person name="Privatt S.R."/>
            <person name="Schneider S.L."/>
            <person name="Sharp S."/>
            <person name="Smith T.C."/>
            <person name="Stanton J.D."/>
            <person name="Ullery H.E."/>
            <person name="Wilson R.J."/>
            <person name="Serrano M.G."/>
            <person name="Buck G."/>
            <person name="Lee V."/>
            <person name="Wang Y."/>
            <person name="Carvalho R."/>
            <person name="Voegtly L."/>
            <person name="Shi R."/>
            <person name="Duckworth R."/>
            <person name="Johnson A."/>
            <person name="Loviza R."/>
            <person name="Walstead R."/>
            <person name="Shah Z."/>
            <person name="Kiflezghi M."/>
            <person name="Wade K."/>
            <person name="Ball S.L."/>
            <person name="Bradley K.W."/>
            <person name="Asai D.J."/>
            <person name="Bowman C.A."/>
            <person name="Russell D.A."/>
            <person name="Pope W.H."/>
            <person name="Jacobs-Sera D."/>
            <person name="Hendrix R.W."/>
            <person name="Hatfull G.F."/>
        </authorList>
    </citation>
    <scope>NUCLEOTIDE SEQUENCE [LARGE SCALE GENOMIC DNA]</scope>
    <source>
        <strain evidence="2 3">DSM 27648</strain>
    </source>
</reference>
<accession>A0A0K1QDZ0</accession>
<evidence type="ECO:0000256" key="1">
    <source>
        <dbReference type="SAM" id="MobiDB-lite"/>
    </source>
</evidence>
<feature type="region of interest" description="Disordered" evidence="1">
    <location>
        <begin position="82"/>
        <end position="135"/>
    </location>
</feature>